<dbReference type="InterPro" id="IPR001466">
    <property type="entry name" value="Beta-lactam-related"/>
</dbReference>
<reference evidence="4" key="1">
    <citation type="journal article" date="2023" name="Mol. Phylogenet. Evol.">
        <title>Genome-scale phylogeny and comparative genomics of the fungal order Sordariales.</title>
        <authorList>
            <person name="Hensen N."/>
            <person name="Bonometti L."/>
            <person name="Westerberg I."/>
            <person name="Brannstrom I.O."/>
            <person name="Guillou S."/>
            <person name="Cros-Aarteil S."/>
            <person name="Calhoun S."/>
            <person name="Haridas S."/>
            <person name="Kuo A."/>
            <person name="Mondo S."/>
            <person name="Pangilinan J."/>
            <person name="Riley R."/>
            <person name="LaButti K."/>
            <person name="Andreopoulos B."/>
            <person name="Lipzen A."/>
            <person name="Chen C."/>
            <person name="Yan M."/>
            <person name="Daum C."/>
            <person name="Ng V."/>
            <person name="Clum A."/>
            <person name="Steindorff A."/>
            <person name="Ohm R.A."/>
            <person name="Martin F."/>
            <person name="Silar P."/>
            <person name="Natvig D.O."/>
            <person name="Lalanne C."/>
            <person name="Gautier V."/>
            <person name="Ament-Velasquez S.L."/>
            <person name="Kruys A."/>
            <person name="Hutchinson M.I."/>
            <person name="Powell A.J."/>
            <person name="Barry K."/>
            <person name="Miller A.N."/>
            <person name="Grigoriev I.V."/>
            <person name="Debuchy R."/>
            <person name="Gladieux P."/>
            <person name="Hiltunen Thoren M."/>
            <person name="Johannesson H."/>
        </authorList>
    </citation>
    <scope>NUCLEOTIDE SEQUENCE</scope>
    <source>
        <strain evidence="4">PSN243</strain>
    </source>
</reference>
<evidence type="ECO:0000313" key="5">
    <source>
        <dbReference type="Proteomes" id="UP001321760"/>
    </source>
</evidence>
<sequence length="391" mass="42208">MDAFETKLATATTPPSRTLLGAIALVINSKGQTLYHHTAGSQSLDPSSPPLNPDSTFALASAGKFITHLAALQLVERGLVALDDPIAKHLPELSSLPLISRDAVGEPCKLHPLTLNKITLRHLLLHTSGLSSPDVSLIREYLADDGLTKPAFPEDTEDIVKRFSIPLVFEPGEGFAYGYSIHWTQLLVDRLGGGFVKFVRENVFDVLGMESSTYRPREDEEVWGMRLRMVRREGKGLVSADDAAQGLMCSVGDMGRIMADLISPSPKLLKSEEMVDMLFKGQLAAGSTPLMDLRSDQENYKFCAGPCMPGGGLPPAVNWTAAGLVVESGTLELTGMPPGTVTWQGMPNVVWAMNRERGVAMVFVTQLIPVGDEVAGEIGATFMKEAWTAFG</sequence>
<gene>
    <name evidence="4" type="ORF">QBC34DRAFT_460844</name>
</gene>
<feature type="domain" description="Beta-lactamase-related" evidence="3">
    <location>
        <begin position="23"/>
        <end position="366"/>
    </location>
</feature>
<organism evidence="4 5">
    <name type="scientific">Podospora aff. communis PSN243</name>
    <dbReference type="NCBI Taxonomy" id="3040156"/>
    <lineage>
        <taxon>Eukaryota</taxon>
        <taxon>Fungi</taxon>
        <taxon>Dikarya</taxon>
        <taxon>Ascomycota</taxon>
        <taxon>Pezizomycotina</taxon>
        <taxon>Sordariomycetes</taxon>
        <taxon>Sordariomycetidae</taxon>
        <taxon>Sordariales</taxon>
        <taxon>Podosporaceae</taxon>
        <taxon>Podospora</taxon>
    </lineage>
</organism>
<evidence type="ECO:0000259" key="3">
    <source>
        <dbReference type="Pfam" id="PF00144"/>
    </source>
</evidence>
<dbReference type="Proteomes" id="UP001321760">
    <property type="component" value="Unassembled WGS sequence"/>
</dbReference>
<reference evidence="4" key="2">
    <citation type="submission" date="2023-05" db="EMBL/GenBank/DDBJ databases">
        <authorList>
            <consortium name="Lawrence Berkeley National Laboratory"/>
            <person name="Steindorff A."/>
            <person name="Hensen N."/>
            <person name="Bonometti L."/>
            <person name="Westerberg I."/>
            <person name="Brannstrom I.O."/>
            <person name="Guillou S."/>
            <person name="Cros-Aarteil S."/>
            <person name="Calhoun S."/>
            <person name="Haridas S."/>
            <person name="Kuo A."/>
            <person name="Mondo S."/>
            <person name="Pangilinan J."/>
            <person name="Riley R."/>
            <person name="Labutti K."/>
            <person name="Andreopoulos B."/>
            <person name="Lipzen A."/>
            <person name="Chen C."/>
            <person name="Yanf M."/>
            <person name="Daum C."/>
            <person name="Ng V."/>
            <person name="Clum A."/>
            <person name="Ohm R."/>
            <person name="Martin F."/>
            <person name="Silar P."/>
            <person name="Natvig D."/>
            <person name="Lalanne C."/>
            <person name="Gautier V."/>
            <person name="Ament-Velasquez S.L."/>
            <person name="Kruys A."/>
            <person name="Hutchinson M.I."/>
            <person name="Powell A.J."/>
            <person name="Barry K."/>
            <person name="Miller A.N."/>
            <person name="Grigoriev I.V."/>
            <person name="Debuchy R."/>
            <person name="Gladieux P."/>
            <person name="Thoren M.H."/>
            <person name="Johannesson H."/>
        </authorList>
    </citation>
    <scope>NUCLEOTIDE SEQUENCE</scope>
    <source>
        <strain evidence="4">PSN243</strain>
    </source>
</reference>
<accession>A0AAV9GSU2</accession>
<evidence type="ECO:0000313" key="4">
    <source>
        <dbReference type="EMBL" id="KAK4450433.1"/>
    </source>
</evidence>
<dbReference type="GO" id="GO:0016787">
    <property type="term" value="F:hydrolase activity"/>
    <property type="evidence" value="ECO:0007669"/>
    <property type="project" value="UniProtKB-KW"/>
</dbReference>
<comment type="similarity">
    <text evidence="1">Belongs to the class-A beta-lactamase family.</text>
</comment>
<dbReference type="Pfam" id="PF00144">
    <property type="entry name" value="Beta-lactamase"/>
    <property type="match status" value="1"/>
</dbReference>
<comment type="caution">
    <text evidence="4">The sequence shown here is derived from an EMBL/GenBank/DDBJ whole genome shotgun (WGS) entry which is preliminary data.</text>
</comment>
<dbReference type="InterPro" id="IPR050789">
    <property type="entry name" value="Diverse_Enzym_Activities"/>
</dbReference>
<dbReference type="InterPro" id="IPR012338">
    <property type="entry name" value="Beta-lactam/transpept-like"/>
</dbReference>
<name>A0AAV9GSU2_9PEZI</name>
<evidence type="ECO:0000256" key="2">
    <source>
        <dbReference type="ARBA" id="ARBA00022801"/>
    </source>
</evidence>
<keyword evidence="2" id="KW-0378">Hydrolase</keyword>
<dbReference type="SUPFAM" id="SSF56601">
    <property type="entry name" value="beta-lactamase/transpeptidase-like"/>
    <property type="match status" value="1"/>
</dbReference>
<dbReference type="PANTHER" id="PTHR43283">
    <property type="entry name" value="BETA-LACTAMASE-RELATED"/>
    <property type="match status" value="1"/>
</dbReference>
<keyword evidence="5" id="KW-1185">Reference proteome</keyword>
<evidence type="ECO:0000256" key="1">
    <source>
        <dbReference type="ARBA" id="ARBA00009009"/>
    </source>
</evidence>
<proteinExistence type="inferred from homology"/>
<protein>
    <submittedName>
        <fullName evidence="4">Beta-lactamase family protein</fullName>
    </submittedName>
</protein>
<dbReference type="Gene3D" id="3.40.710.10">
    <property type="entry name" value="DD-peptidase/beta-lactamase superfamily"/>
    <property type="match status" value="1"/>
</dbReference>
<dbReference type="EMBL" id="MU865932">
    <property type="protein sequence ID" value="KAK4450433.1"/>
    <property type="molecule type" value="Genomic_DNA"/>
</dbReference>
<dbReference type="PANTHER" id="PTHR43283:SF17">
    <property type="entry name" value="(LOVD), PUTATIVE (AFU_ORTHOLOGUE AFUA_5G00920)-RELATED"/>
    <property type="match status" value="1"/>
</dbReference>
<dbReference type="AlphaFoldDB" id="A0AAV9GSU2"/>